<dbReference type="EMBL" id="JAINUG010000085">
    <property type="protein sequence ID" value="KAJ8399051.1"/>
    <property type="molecule type" value="Genomic_DNA"/>
</dbReference>
<organism evidence="2 3">
    <name type="scientific">Aldrovandia affinis</name>
    <dbReference type="NCBI Taxonomy" id="143900"/>
    <lineage>
        <taxon>Eukaryota</taxon>
        <taxon>Metazoa</taxon>
        <taxon>Chordata</taxon>
        <taxon>Craniata</taxon>
        <taxon>Vertebrata</taxon>
        <taxon>Euteleostomi</taxon>
        <taxon>Actinopterygii</taxon>
        <taxon>Neopterygii</taxon>
        <taxon>Teleostei</taxon>
        <taxon>Notacanthiformes</taxon>
        <taxon>Halosauridae</taxon>
        <taxon>Aldrovandia</taxon>
    </lineage>
</organism>
<dbReference type="Proteomes" id="UP001221898">
    <property type="component" value="Unassembled WGS sequence"/>
</dbReference>
<protein>
    <submittedName>
        <fullName evidence="2">Uncharacterized protein</fullName>
    </submittedName>
</protein>
<evidence type="ECO:0000256" key="1">
    <source>
        <dbReference type="SAM" id="MobiDB-lite"/>
    </source>
</evidence>
<evidence type="ECO:0000313" key="2">
    <source>
        <dbReference type="EMBL" id="KAJ8399051.1"/>
    </source>
</evidence>
<evidence type="ECO:0000313" key="3">
    <source>
        <dbReference type="Proteomes" id="UP001221898"/>
    </source>
</evidence>
<name>A0AAD7SCZ6_9TELE</name>
<feature type="compositionally biased region" description="Basic and acidic residues" evidence="1">
    <location>
        <begin position="68"/>
        <end position="81"/>
    </location>
</feature>
<keyword evidence="3" id="KW-1185">Reference proteome</keyword>
<sequence>MGLVLSSRGTGVMRLSHSATRSDSADKTFSAVGWSCDDFCTDVSAQAIIVIITIALGVKRQHSSASGERLRKKEFTQSIKE</sequence>
<comment type="caution">
    <text evidence="2">The sequence shown here is derived from an EMBL/GenBank/DDBJ whole genome shotgun (WGS) entry which is preliminary data.</text>
</comment>
<accession>A0AAD7SCZ6</accession>
<dbReference type="AlphaFoldDB" id="A0AAD7SCZ6"/>
<proteinExistence type="predicted"/>
<gene>
    <name evidence="2" type="ORF">AAFF_G00414300</name>
</gene>
<reference evidence="2" key="1">
    <citation type="journal article" date="2023" name="Science">
        <title>Genome structures resolve the early diversification of teleost fishes.</title>
        <authorList>
            <person name="Parey E."/>
            <person name="Louis A."/>
            <person name="Montfort J."/>
            <person name="Bouchez O."/>
            <person name="Roques C."/>
            <person name="Iampietro C."/>
            <person name="Lluch J."/>
            <person name="Castinel A."/>
            <person name="Donnadieu C."/>
            <person name="Desvignes T."/>
            <person name="Floi Bucao C."/>
            <person name="Jouanno E."/>
            <person name="Wen M."/>
            <person name="Mejri S."/>
            <person name="Dirks R."/>
            <person name="Jansen H."/>
            <person name="Henkel C."/>
            <person name="Chen W.J."/>
            <person name="Zahm M."/>
            <person name="Cabau C."/>
            <person name="Klopp C."/>
            <person name="Thompson A.W."/>
            <person name="Robinson-Rechavi M."/>
            <person name="Braasch I."/>
            <person name="Lecointre G."/>
            <person name="Bobe J."/>
            <person name="Postlethwait J.H."/>
            <person name="Berthelot C."/>
            <person name="Roest Crollius H."/>
            <person name="Guiguen Y."/>
        </authorList>
    </citation>
    <scope>NUCLEOTIDE SEQUENCE</scope>
    <source>
        <strain evidence="2">NC1722</strain>
    </source>
</reference>
<feature type="region of interest" description="Disordered" evidence="1">
    <location>
        <begin position="60"/>
        <end position="81"/>
    </location>
</feature>